<evidence type="ECO:0000313" key="3">
    <source>
        <dbReference type="Proteomes" id="UP001418222"/>
    </source>
</evidence>
<protein>
    <recommendedName>
        <fullName evidence="1">Transposase (putative) gypsy type domain-containing protein</fullName>
    </recommendedName>
</protein>
<feature type="domain" description="Transposase (putative) gypsy type" evidence="1">
    <location>
        <begin position="60"/>
        <end position="126"/>
    </location>
</feature>
<dbReference type="AlphaFoldDB" id="A0AAP0BS55"/>
<dbReference type="InterPro" id="IPR007321">
    <property type="entry name" value="Transposase_28"/>
</dbReference>
<gene>
    <name evidence="2" type="ORF">KSP39_PZI007157</name>
</gene>
<dbReference type="Proteomes" id="UP001418222">
    <property type="component" value="Unassembled WGS sequence"/>
</dbReference>
<organism evidence="2 3">
    <name type="scientific">Platanthera zijinensis</name>
    <dbReference type="NCBI Taxonomy" id="2320716"/>
    <lineage>
        <taxon>Eukaryota</taxon>
        <taxon>Viridiplantae</taxon>
        <taxon>Streptophyta</taxon>
        <taxon>Embryophyta</taxon>
        <taxon>Tracheophyta</taxon>
        <taxon>Spermatophyta</taxon>
        <taxon>Magnoliopsida</taxon>
        <taxon>Liliopsida</taxon>
        <taxon>Asparagales</taxon>
        <taxon>Orchidaceae</taxon>
        <taxon>Orchidoideae</taxon>
        <taxon>Orchideae</taxon>
        <taxon>Orchidinae</taxon>
        <taxon>Platanthera</taxon>
    </lineage>
</organism>
<evidence type="ECO:0000313" key="2">
    <source>
        <dbReference type="EMBL" id="KAK8947420.1"/>
    </source>
</evidence>
<reference evidence="2 3" key="1">
    <citation type="journal article" date="2022" name="Nat. Plants">
        <title>Genomes of leafy and leafless Platanthera orchids illuminate the evolution of mycoheterotrophy.</title>
        <authorList>
            <person name="Li M.H."/>
            <person name="Liu K.W."/>
            <person name="Li Z."/>
            <person name="Lu H.C."/>
            <person name="Ye Q.L."/>
            <person name="Zhang D."/>
            <person name="Wang J.Y."/>
            <person name="Li Y.F."/>
            <person name="Zhong Z.M."/>
            <person name="Liu X."/>
            <person name="Yu X."/>
            <person name="Liu D.K."/>
            <person name="Tu X.D."/>
            <person name="Liu B."/>
            <person name="Hao Y."/>
            <person name="Liao X.Y."/>
            <person name="Jiang Y.T."/>
            <person name="Sun W.H."/>
            <person name="Chen J."/>
            <person name="Chen Y.Q."/>
            <person name="Ai Y."/>
            <person name="Zhai J.W."/>
            <person name="Wu S.S."/>
            <person name="Zhou Z."/>
            <person name="Hsiao Y.Y."/>
            <person name="Wu W.L."/>
            <person name="Chen Y.Y."/>
            <person name="Lin Y.F."/>
            <person name="Hsu J.L."/>
            <person name="Li C.Y."/>
            <person name="Wang Z.W."/>
            <person name="Zhao X."/>
            <person name="Zhong W.Y."/>
            <person name="Ma X.K."/>
            <person name="Ma L."/>
            <person name="Huang J."/>
            <person name="Chen G.Z."/>
            <person name="Huang M.Z."/>
            <person name="Huang L."/>
            <person name="Peng D.H."/>
            <person name="Luo Y.B."/>
            <person name="Zou S.Q."/>
            <person name="Chen S.P."/>
            <person name="Lan S."/>
            <person name="Tsai W.C."/>
            <person name="Van de Peer Y."/>
            <person name="Liu Z.J."/>
        </authorList>
    </citation>
    <scope>NUCLEOTIDE SEQUENCE [LARGE SCALE GENOMIC DNA]</scope>
    <source>
        <strain evidence="2">Lor287</strain>
    </source>
</reference>
<proteinExistence type="predicted"/>
<dbReference type="EMBL" id="JBBWWQ010000005">
    <property type="protein sequence ID" value="KAK8947420.1"/>
    <property type="molecule type" value="Genomic_DNA"/>
</dbReference>
<comment type="caution">
    <text evidence="2">The sequence shown here is derived from an EMBL/GenBank/DDBJ whole genome shotgun (WGS) entry which is preliminary data.</text>
</comment>
<evidence type="ECO:0000259" key="1">
    <source>
        <dbReference type="Pfam" id="PF04195"/>
    </source>
</evidence>
<sequence length="237" mass="27138">MAPARATVVAAFLDAEHKRSEITETELDLFVATHMANPDVVARLPREDERINTSGKNLVVIPIDHFDYGFTLPPLIEFIEILDFFDIVPDQLSPNIVASVMSFIIYLRTERVKFTMDLFRHCFVIRSITSGKKDNRIFKGVVYFGCTSMKAVNLQNKFPNWSTRFLMFEGNLGLMPVRPQVRAANLFDRFGVDGVEKEIVGFLAGSQLDIQHYILMLLVVAEWPIEESKYFKRLVNN</sequence>
<keyword evidence="3" id="KW-1185">Reference proteome</keyword>
<dbReference type="Pfam" id="PF04195">
    <property type="entry name" value="Transposase_28"/>
    <property type="match status" value="1"/>
</dbReference>
<accession>A0AAP0BS55</accession>
<name>A0AAP0BS55_9ASPA</name>